<dbReference type="FunFam" id="1.10.3720.10:FF:000003">
    <property type="entry name" value="Aliphatic sulfonate ABC transporter permease"/>
    <property type="match status" value="1"/>
</dbReference>
<evidence type="ECO:0000313" key="11">
    <source>
        <dbReference type="Proteomes" id="UP000005019"/>
    </source>
</evidence>
<feature type="transmembrane region" description="Helical" evidence="7">
    <location>
        <begin position="368"/>
        <end position="387"/>
    </location>
</feature>
<dbReference type="GO" id="GO:0042918">
    <property type="term" value="P:alkanesulfonate transmembrane transport"/>
    <property type="evidence" value="ECO:0007669"/>
    <property type="project" value="UniProtKB-ARBA"/>
</dbReference>
<protein>
    <submittedName>
        <fullName evidence="10">ABC transporter permease protein modular protein</fullName>
    </submittedName>
</protein>
<dbReference type="Gene3D" id="2.60.120.10">
    <property type="entry name" value="Jelly Rolls"/>
    <property type="match status" value="1"/>
</dbReference>
<dbReference type="CDD" id="cd00038">
    <property type="entry name" value="CAP_ED"/>
    <property type="match status" value="1"/>
</dbReference>
<comment type="subcellular location">
    <subcellularLocation>
        <location evidence="1 7">Cell membrane</location>
        <topology evidence="1 7">Multi-pass membrane protein</topology>
    </subcellularLocation>
</comment>
<dbReference type="PANTHER" id="PTHR30151">
    <property type="entry name" value="ALKANE SULFONATE ABC TRANSPORTER-RELATED, MEMBRANE SUBUNIT"/>
    <property type="match status" value="1"/>
</dbReference>
<feature type="transmembrane region" description="Helical" evidence="7">
    <location>
        <begin position="191"/>
        <end position="208"/>
    </location>
</feature>
<feature type="transmembrane region" description="Helical" evidence="7">
    <location>
        <begin position="407"/>
        <end position="433"/>
    </location>
</feature>
<dbReference type="PROSITE" id="PS50928">
    <property type="entry name" value="ABC_TM1"/>
    <property type="match status" value="1"/>
</dbReference>
<dbReference type="RefSeq" id="WP_008060906.1">
    <property type="nucleotide sequence ID" value="NZ_AFHG01000044.1"/>
</dbReference>
<keyword evidence="6 7" id="KW-0472">Membrane</keyword>
<feature type="domain" description="ABC transmembrane type-1" evidence="9">
    <location>
        <begin position="250"/>
        <end position="430"/>
    </location>
</feature>
<evidence type="ECO:0000256" key="3">
    <source>
        <dbReference type="ARBA" id="ARBA00022475"/>
    </source>
</evidence>
<feature type="transmembrane region" description="Helical" evidence="7">
    <location>
        <begin position="257"/>
        <end position="277"/>
    </location>
</feature>
<keyword evidence="5 7" id="KW-1133">Transmembrane helix</keyword>
<dbReference type="InterPro" id="IPR018490">
    <property type="entry name" value="cNMP-bd_dom_sf"/>
</dbReference>
<dbReference type="OrthoDB" id="8138334at2"/>
<name>F5RBK2_METUF</name>
<dbReference type="EMBL" id="AFHG01000044">
    <property type="protein sequence ID" value="EGK72024.1"/>
    <property type="molecule type" value="Genomic_DNA"/>
</dbReference>
<evidence type="ECO:0000259" key="8">
    <source>
        <dbReference type="PROSITE" id="PS50042"/>
    </source>
</evidence>
<organism evidence="10 11">
    <name type="scientific">Methyloversatilis universalis (strain ATCC BAA-1314 / DSM 25237 / JCM 13912 / CCUG 52030 / FAM5)</name>
    <dbReference type="NCBI Taxonomy" id="1000565"/>
    <lineage>
        <taxon>Bacteria</taxon>
        <taxon>Pseudomonadati</taxon>
        <taxon>Pseudomonadota</taxon>
        <taxon>Betaproteobacteria</taxon>
        <taxon>Nitrosomonadales</taxon>
        <taxon>Sterolibacteriaceae</taxon>
        <taxon>Methyloversatilis</taxon>
    </lineage>
</organism>
<dbReference type="PANTHER" id="PTHR30151:SF0">
    <property type="entry name" value="ABC TRANSPORTER PERMEASE PROTEIN MJ0413-RELATED"/>
    <property type="match status" value="1"/>
</dbReference>
<evidence type="ECO:0000256" key="5">
    <source>
        <dbReference type="ARBA" id="ARBA00022989"/>
    </source>
</evidence>
<dbReference type="Proteomes" id="UP000005019">
    <property type="component" value="Unassembled WGS sequence"/>
</dbReference>
<evidence type="ECO:0000256" key="6">
    <source>
        <dbReference type="ARBA" id="ARBA00023136"/>
    </source>
</evidence>
<dbReference type="CDD" id="cd06261">
    <property type="entry name" value="TM_PBP2"/>
    <property type="match status" value="1"/>
</dbReference>
<evidence type="ECO:0000256" key="2">
    <source>
        <dbReference type="ARBA" id="ARBA00022448"/>
    </source>
</evidence>
<comment type="caution">
    <text evidence="10">The sequence shown here is derived from an EMBL/GenBank/DDBJ whole genome shotgun (WGS) entry which is preliminary data.</text>
</comment>
<comment type="similarity">
    <text evidence="7">Belongs to the binding-protein-dependent transport system permease family.</text>
</comment>
<dbReference type="InterPro" id="IPR035906">
    <property type="entry name" value="MetI-like_sf"/>
</dbReference>
<dbReference type="Pfam" id="PF00528">
    <property type="entry name" value="BPD_transp_1"/>
    <property type="match status" value="1"/>
</dbReference>
<gene>
    <name evidence="10" type="ORF">METUNv1_01802</name>
</gene>
<dbReference type="STRING" id="1000565.METUNv1_01802"/>
<dbReference type="PROSITE" id="PS50042">
    <property type="entry name" value="CNMP_BINDING_3"/>
    <property type="match status" value="1"/>
</dbReference>
<keyword evidence="2 7" id="KW-0813">Transport</keyword>
<evidence type="ECO:0000256" key="1">
    <source>
        <dbReference type="ARBA" id="ARBA00004651"/>
    </source>
</evidence>
<keyword evidence="4 7" id="KW-0812">Transmembrane</keyword>
<accession>F5RBK2</accession>
<keyword evidence="11" id="KW-1185">Reference proteome</keyword>
<dbReference type="Pfam" id="PF00027">
    <property type="entry name" value="cNMP_binding"/>
    <property type="match status" value="1"/>
</dbReference>
<keyword evidence="3" id="KW-1003">Cell membrane</keyword>
<evidence type="ECO:0000313" key="10">
    <source>
        <dbReference type="EMBL" id="EGK72024.1"/>
    </source>
</evidence>
<dbReference type="eggNOG" id="COG0600">
    <property type="taxonomic scope" value="Bacteria"/>
</dbReference>
<dbReference type="AlphaFoldDB" id="F5RBK2"/>
<evidence type="ECO:0000256" key="7">
    <source>
        <dbReference type="RuleBase" id="RU363032"/>
    </source>
</evidence>
<dbReference type="GO" id="GO:0005886">
    <property type="term" value="C:plasma membrane"/>
    <property type="evidence" value="ECO:0007669"/>
    <property type="project" value="UniProtKB-SubCell"/>
</dbReference>
<dbReference type="InterPro" id="IPR000515">
    <property type="entry name" value="MetI-like"/>
</dbReference>
<dbReference type="SUPFAM" id="SSF51206">
    <property type="entry name" value="cAMP-binding domain-like"/>
    <property type="match status" value="1"/>
</dbReference>
<evidence type="ECO:0000256" key="4">
    <source>
        <dbReference type="ARBA" id="ARBA00022692"/>
    </source>
</evidence>
<feature type="transmembrane region" description="Helical" evidence="7">
    <location>
        <begin position="315"/>
        <end position="335"/>
    </location>
</feature>
<feature type="domain" description="Cyclic nucleotide-binding" evidence="8">
    <location>
        <begin position="13"/>
        <end position="134"/>
    </location>
</feature>
<dbReference type="InterPro" id="IPR014710">
    <property type="entry name" value="RmlC-like_jellyroll"/>
</dbReference>
<dbReference type="SMART" id="SM00100">
    <property type="entry name" value="cNMP"/>
    <property type="match status" value="1"/>
</dbReference>
<evidence type="ECO:0000259" key="9">
    <source>
        <dbReference type="PROSITE" id="PS50928"/>
    </source>
</evidence>
<dbReference type="InterPro" id="IPR000595">
    <property type="entry name" value="cNMP-bd_dom"/>
</dbReference>
<dbReference type="SUPFAM" id="SSF161098">
    <property type="entry name" value="MetI-like"/>
    <property type="match status" value="1"/>
</dbReference>
<feature type="transmembrane region" description="Helical" evidence="7">
    <location>
        <begin position="284"/>
        <end position="309"/>
    </location>
</feature>
<reference evidence="10 11" key="1">
    <citation type="journal article" date="2011" name="J. Bacteriol.">
        <title>Genome sequence of Methyloversatilis universalis FAM5T, a methylotrophic representative of the order Rhodocyclales.</title>
        <authorList>
            <person name="Kittichotirat W."/>
            <person name="Good N.M."/>
            <person name="Hall R."/>
            <person name="Bringel F."/>
            <person name="Lajus A."/>
            <person name="Medigue C."/>
            <person name="Smalley N.E."/>
            <person name="Beck D."/>
            <person name="Bumgarner R."/>
            <person name="Vuilleumier S."/>
            <person name="Kalyuzhnaya M.G."/>
        </authorList>
    </citation>
    <scope>NUCLEOTIDE SEQUENCE [LARGE SCALE GENOMIC DNA]</scope>
    <source>
        <strain evidence="11">ATCC BAA-1314 / JCM 13912 / FAM5</strain>
    </source>
</reference>
<proteinExistence type="inferred from homology"/>
<dbReference type="Gene3D" id="1.10.3720.10">
    <property type="entry name" value="MetI-like"/>
    <property type="match status" value="1"/>
</dbReference>
<sequence>MEQVERLLKRTLPFQVVSPETLDGIAEISRHEVFKAGQVIYGAGQPAEEVYVLVSGRVAHRIDPDIKARVHEKELQVGDVFGWAAILEGEKVRLADVACIEAAEVLKIDGARLLELLRKDVNFGEAALKSFSQLISQQYYLPPSVSERVPTTLSKVGDTRTPASNEAEPQTASAWTLTMYRASAWLKSPDPYLMMVGFALMLGFWYLTVEVLKLPRFEDLPGLTTVVKEWFAEDPVYGMSIYTAEYYQHIWVSIRRVAIAFLLATVLGVPLGLFLGWSRSFREYVFPVFELLRPIPILAWVPLAIIMFSGSETPVIFLTFLASFFATALNTMLGVESIDESYTRAAACLGANRWQVFKEVIVPGSMPYVFTGLQISVGVAWFSLVAGEMVSGQYGLGYVINTSYTMVRYPTIIIGMVTLGIVGYTTSAMVRVAGNYMMQWRLREMALGGR</sequence>